<dbReference type="EMBL" id="SGPM01000119">
    <property type="protein sequence ID" value="THH29535.1"/>
    <property type="molecule type" value="Genomic_DNA"/>
</dbReference>
<feature type="compositionally biased region" description="Pro residues" evidence="1">
    <location>
        <begin position="124"/>
        <end position="146"/>
    </location>
</feature>
<reference evidence="2 3" key="1">
    <citation type="submission" date="2019-02" db="EMBL/GenBank/DDBJ databases">
        <title>Genome sequencing of the rare red list fungi Antrodiella citrinella (Flaviporus citrinellus).</title>
        <authorList>
            <person name="Buettner E."/>
            <person name="Kellner H."/>
        </authorList>
    </citation>
    <scope>NUCLEOTIDE SEQUENCE [LARGE SCALE GENOMIC DNA]</scope>
    <source>
        <strain evidence="2 3">DSM 108506</strain>
    </source>
</reference>
<organism evidence="2 3">
    <name type="scientific">Antrodiella citrinella</name>
    <dbReference type="NCBI Taxonomy" id="2447956"/>
    <lineage>
        <taxon>Eukaryota</taxon>
        <taxon>Fungi</taxon>
        <taxon>Dikarya</taxon>
        <taxon>Basidiomycota</taxon>
        <taxon>Agaricomycotina</taxon>
        <taxon>Agaricomycetes</taxon>
        <taxon>Polyporales</taxon>
        <taxon>Steccherinaceae</taxon>
        <taxon>Antrodiella</taxon>
    </lineage>
</organism>
<comment type="caution">
    <text evidence="2">The sequence shown here is derived from an EMBL/GenBank/DDBJ whole genome shotgun (WGS) entry which is preliminary data.</text>
</comment>
<evidence type="ECO:0000313" key="3">
    <source>
        <dbReference type="Proteomes" id="UP000308730"/>
    </source>
</evidence>
<evidence type="ECO:0000256" key="1">
    <source>
        <dbReference type="SAM" id="MobiDB-lite"/>
    </source>
</evidence>
<feature type="region of interest" description="Disordered" evidence="1">
    <location>
        <begin position="100"/>
        <end position="146"/>
    </location>
</feature>
<protein>
    <submittedName>
        <fullName evidence="2">Uncharacterized protein</fullName>
    </submittedName>
</protein>
<dbReference type="OrthoDB" id="2754525at2759"/>
<evidence type="ECO:0000313" key="2">
    <source>
        <dbReference type="EMBL" id="THH29535.1"/>
    </source>
</evidence>
<dbReference type="Proteomes" id="UP000308730">
    <property type="component" value="Unassembled WGS sequence"/>
</dbReference>
<accession>A0A4S4MUC6</accession>
<keyword evidence="3" id="KW-1185">Reference proteome</keyword>
<dbReference type="AlphaFoldDB" id="A0A4S4MUC6"/>
<proteinExistence type="predicted"/>
<name>A0A4S4MUC6_9APHY</name>
<gene>
    <name evidence="2" type="ORF">EUX98_g4642</name>
</gene>
<sequence length="432" mass="49682">MNAEDAGVAPNIPPLSALSATRALFVAPGQLTTSPEQITPTSLEHERSLSANYSPYYIPPSPRPPLRELPLDTPQRLEEPSAHDVNMMDEDYGVSYAYELPQPIAGPSGQRQDDSPPSYLNRVPRPPIRELPPLTPLHQVPRPPIRELPPLTPLEWERRGRRREEEPVDMVDYGLAYEYDDPQPVAGPSRYRQPTPASGLISSMSILRAPGKRPLTYRTPTYVGIESPHHPEQVPSTRMGPLLLVEMIDYPLEECVYYISIALGHSIRHSAEVDKLCHGLKTALFRIQECLRFAPAEPDVEGNMLAKQWLSKYNDVLMSLNQHIVYLTSYGEQVARRVPRLNKVDGHMSKLWLLLAKFDDLLSRLEHYHERFPVLELKMRYTAMHQAAAEELTAERQRRREWKTQWEYERRQRKELRDEIRRMRGSRSTRGL</sequence>
<feature type="region of interest" description="Disordered" evidence="1">
    <location>
        <begin position="31"/>
        <end position="71"/>
    </location>
</feature>
<feature type="compositionally biased region" description="Polar residues" evidence="1">
    <location>
        <begin position="31"/>
        <end position="42"/>
    </location>
</feature>